<name>A0AAQ3PCM7_VIGMU</name>
<evidence type="ECO:0000313" key="2">
    <source>
        <dbReference type="EMBL" id="WVZ24620.1"/>
    </source>
</evidence>
<protein>
    <submittedName>
        <fullName evidence="2">Uncharacterized protein</fullName>
    </submittedName>
</protein>
<feature type="region of interest" description="Disordered" evidence="1">
    <location>
        <begin position="134"/>
        <end position="154"/>
    </location>
</feature>
<sequence length="232" mass="26421">MRRSEYFGHYYPDAEHNYTMMEKRQLFLRSYQFCQKKSLKEKVKGSYVRVKKARNWFVGQAAILTADEAPFMLYGDFMMVLKPTSSLKEQTVVRESAILMEVKNGGEEEGLRLKIEEENQENKSLETAQRQNCTAEQPNAKSWHQGSKPPGGRPLTPVGFATRRQTAGRHKCDVGREGGSYTVCYILQEKFKDKCDCGRRLAALIRNPPYVQPKKYAVKSPPLLLGGGCALK</sequence>
<dbReference type="EMBL" id="CP144700">
    <property type="protein sequence ID" value="WVZ24620.1"/>
    <property type="molecule type" value="Genomic_DNA"/>
</dbReference>
<reference evidence="2 3" key="1">
    <citation type="journal article" date="2023" name="Life. Sci Alliance">
        <title>Evolutionary insights into 3D genome organization and epigenetic landscape of Vigna mungo.</title>
        <authorList>
            <person name="Junaid A."/>
            <person name="Singh B."/>
            <person name="Bhatia S."/>
        </authorList>
    </citation>
    <scope>NUCLEOTIDE SEQUENCE [LARGE SCALE GENOMIC DNA]</scope>
    <source>
        <strain evidence="2">Urdbean</strain>
    </source>
</reference>
<gene>
    <name evidence="2" type="ORF">V8G54_003164</name>
</gene>
<proteinExistence type="predicted"/>
<organism evidence="2 3">
    <name type="scientific">Vigna mungo</name>
    <name type="common">Black gram</name>
    <name type="synonym">Phaseolus mungo</name>
    <dbReference type="NCBI Taxonomy" id="3915"/>
    <lineage>
        <taxon>Eukaryota</taxon>
        <taxon>Viridiplantae</taxon>
        <taxon>Streptophyta</taxon>
        <taxon>Embryophyta</taxon>
        <taxon>Tracheophyta</taxon>
        <taxon>Spermatophyta</taxon>
        <taxon>Magnoliopsida</taxon>
        <taxon>eudicotyledons</taxon>
        <taxon>Gunneridae</taxon>
        <taxon>Pentapetalae</taxon>
        <taxon>rosids</taxon>
        <taxon>fabids</taxon>
        <taxon>Fabales</taxon>
        <taxon>Fabaceae</taxon>
        <taxon>Papilionoideae</taxon>
        <taxon>50 kb inversion clade</taxon>
        <taxon>NPAAA clade</taxon>
        <taxon>indigoferoid/millettioid clade</taxon>
        <taxon>Phaseoleae</taxon>
        <taxon>Vigna</taxon>
    </lineage>
</organism>
<evidence type="ECO:0000256" key="1">
    <source>
        <dbReference type="SAM" id="MobiDB-lite"/>
    </source>
</evidence>
<feature type="compositionally biased region" description="Polar residues" evidence="1">
    <location>
        <begin position="134"/>
        <end position="145"/>
    </location>
</feature>
<dbReference type="Proteomes" id="UP001374535">
    <property type="component" value="Chromosome 1"/>
</dbReference>
<keyword evidence="3" id="KW-1185">Reference proteome</keyword>
<evidence type="ECO:0000313" key="3">
    <source>
        <dbReference type="Proteomes" id="UP001374535"/>
    </source>
</evidence>
<accession>A0AAQ3PCM7</accession>
<dbReference type="AlphaFoldDB" id="A0AAQ3PCM7"/>